<evidence type="ECO:0000313" key="2">
    <source>
        <dbReference type="EMBL" id="THU82997.1"/>
    </source>
</evidence>
<reference evidence="2 3" key="1">
    <citation type="journal article" date="2019" name="Nat. Ecol. Evol.">
        <title>Megaphylogeny resolves global patterns of mushroom evolution.</title>
        <authorList>
            <person name="Varga T."/>
            <person name="Krizsan K."/>
            <person name="Foldi C."/>
            <person name="Dima B."/>
            <person name="Sanchez-Garcia M."/>
            <person name="Sanchez-Ramirez S."/>
            <person name="Szollosi G.J."/>
            <person name="Szarkandi J.G."/>
            <person name="Papp V."/>
            <person name="Albert L."/>
            <person name="Andreopoulos W."/>
            <person name="Angelini C."/>
            <person name="Antonin V."/>
            <person name="Barry K.W."/>
            <person name="Bougher N.L."/>
            <person name="Buchanan P."/>
            <person name="Buyck B."/>
            <person name="Bense V."/>
            <person name="Catcheside P."/>
            <person name="Chovatia M."/>
            <person name="Cooper J."/>
            <person name="Damon W."/>
            <person name="Desjardin D."/>
            <person name="Finy P."/>
            <person name="Geml J."/>
            <person name="Haridas S."/>
            <person name="Hughes K."/>
            <person name="Justo A."/>
            <person name="Karasinski D."/>
            <person name="Kautmanova I."/>
            <person name="Kiss B."/>
            <person name="Kocsube S."/>
            <person name="Kotiranta H."/>
            <person name="LaButti K.M."/>
            <person name="Lechner B.E."/>
            <person name="Liimatainen K."/>
            <person name="Lipzen A."/>
            <person name="Lukacs Z."/>
            <person name="Mihaltcheva S."/>
            <person name="Morgado L.N."/>
            <person name="Niskanen T."/>
            <person name="Noordeloos M.E."/>
            <person name="Ohm R.A."/>
            <person name="Ortiz-Santana B."/>
            <person name="Ovrebo C."/>
            <person name="Racz N."/>
            <person name="Riley R."/>
            <person name="Savchenko A."/>
            <person name="Shiryaev A."/>
            <person name="Soop K."/>
            <person name="Spirin V."/>
            <person name="Szebenyi C."/>
            <person name="Tomsovsky M."/>
            <person name="Tulloss R.E."/>
            <person name="Uehling J."/>
            <person name="Grigoriev I.V."/>
            <person name="Vagvolgyi C."/>
            <person name="Papp T."/>
            <person name="Martin F.M."/>
            <person name="Miettinen O."/>
            <person name="Hibbett D.S."/>
            <person name="Nagy L.G."/>
        </authorList>
    </citation>
    <scope>NUCLEOTIDE SEQUENCE [LARGE SCALE GENOMIC DNA]</scope>
    <source>
        <strain evidence="2 3">CBS 962.96</strain>
    </source>
</reference>
<dbReference type="Gene3D" id="3.30.420.10">
    <property type="entry name" value="Ribonuclease H-like superfamily/Ribonuclease H"/>
    <property type="match status" value="1"/>
</dbReference>
<dbReference type="InterPro" id="IPR038717">
    <property type="entry name" value="Tc1-like_DDE_dom"/>
</dbReference>
<evidence type="ECO:0000313" key="3">
    <source>
        <dbReference type="Proteomes" id="UP000297245"/>
    </source>
</evidence>
<dbReference type="EMBL" id="ML179693">
    <property type="protein sequence ID" value="THU82997.1"/>
    <property type="molecule type" value="Genomic_DNA"/>
</dbReference>
<organism evidence="2 3">
    <name type="scientific">Dendrothele bispora (strain CBS 962.96)</name>
    <dbReference type="NCBI Taxonomy" id="1314807"/>
    <lineage>
        <taxon>Eukaryota</taxon>
        <taxon>Fungi</taxon>
        <taxon>Dikarya</taxon>
        <taxon>Basidiomycota</taxon>
        <taxon>Agaricomycotina</taxon>
        <taxon>Agaricomycetes</taxon>
        <taxon>Agaricomycetidae</taxon>
        <taxon>Agaricales</taxon>
        <taxon>Agaricales incertae sedis</taxon>
        <taxon>Dendrothele</taxon>
    </lineage>
</organism>
<protein>
    <recommendedName>
        <fullName evidence="1">Tc1-like transposase DDE domain-containing protein</fullName>
    </recommendedName>
</protein>
<sequence length="67" mass="7629">MIIYLPPYSPDLNPIEESFSTWKAYLRHHAVLIRASDDPILALLDSCGCITEEMAVNWFQNAGYVVE</sequence>
<accession>A0A4S8L3C7</accession>
<dbReference type="Pfam" id="PF13358">
    <property type="entry name" value="DDE_3"/>
    <property type="match status" value="1"/>
</dbReference>
<evidence type="ECO:0000259" key="1">
    <source>
        <dbReference type="Pfam" id="PF13358"/>
    </source>
</evidence>
<dbReference type="AlphaFoldDB" id="A0A4S8L3C7"/>
<keyword evidence="3" id="KW-1185">Reference proteome</keyword>
<gene>
    <name evidence="2" type="ORF">K435DRAFT_690374</name>
</gene>
<dbReference type="InterPro" id="IPR036397">
    <property type="entry name" value="RNaseH_sf"/>
</dbReference>
<dbReference type="Proteomes" id="UP000297245">
    <property type="component" value="Unassembled WGS sequence"/>
</dbReference>
<dbReference type="OrthoDB" id="2266637at2759"/>
<feature type="domain" description="Tc1-like transposase DDE" evidence="1">
    <location>
        <begin position="2"/>
        <end position="30"/>
    </location>
</feature>
<dbReference type="GO" id="GO:0003676">
    <property type="term" value="F:nucleic acid binding"/>
    <property type="evidence" value="ECO:0007669"/>
    <property type="project" value="InterPro"/>
</dbReference>
<proteinExistence type="predicted"/>
<name>A0A4S8L3C7_DENBC</name>